<sequence>MEPVLQRRGPLNQLLEPEAAPPTAAAGDAPTLTAPTSPQGHGNNSAERLPLVVPDQRVVGGTPAGTEATCPDEGRQGAAACCWGWRSGCLCSLPGWCHVVLEIATCRVQIAGKLPQWRGKLPGLIGARSRGLPPGCLSERTYKYTRKGGSIFLGLHSC</sequence>
<protein>
    <submittedName>
        <fullName evidence="2">Uncharacterized protein</fullName>
    </submittedName>
</protein>
<accession>C3ZKE2</accession>
<name>C3ZKE2_BRAFL</name>
<feature type="compositionally biased region" description="Low complexity" evidence="1">
    <location>
        <begin position="21"/>
        <end position="36"/>
    </location>
</feature>
<dbReference type="EMBL" id="GG666636">
    <property type="protein sequence ID" value="EEN47041.1"/>
    <property type="molecule type" value="Genomic_DNA"/>
</dbReference>
<evidence type="ECO:0000256" key="1">
    <source>
        <dbReference type="SAM" id="MobiDB-lite"/>
    </source>
</evidence>
<dbReference type="InParanoid" id="C3ZKE2"/>
<proteinExistence type="predicted"/>
<feature type="compositionally biased region" description="Polar residues" evidence="1">
    <location>
        <begin position="37"/>
        <end position="46"/>
    </location>
</feature>
<evidence type="ECO:0000313" key="2">
    <source>
        <dbReference type="EMBL" id="EEN47041.1"/>
    </source>
</evidence>
<organism>
    <name type="scientific">Branchiostoma floridae</name>
    <name type="common">Florida lancelet</name>
    <name type="synonym">Amphioxus</name>
    <dbReference type="NCBI Taxonomy" id="7739"/>
    <lineage>
        <taxon>Eukaryota</taxon>
        <taxon>Metazoa</taxon>
        <taxon>Chordata</taxon>
        <taxon>Cephalochordata</taxon>
        <taxon>Leptocardii</taxon>
        <taxon>Amphioxiformes</taxon>
        <taxon>Branchiostomatidae</taxon>
        <taxon>Branchiostoma</taxon>
    </lineage>
</organism>
<gene>
    <name evidence="2" type="ORF">BRAFLDRAFT_69417</name>
</gene>
<reference evidence="2" key="1">
    <citation type="journal article" date="2008" name="Nature">
        <title>The amphioxus genome and the evolution of the chordate karyotype.</title>
        <authorList>
            <consortium name="US DOE Joint Genome Institute (JGI-PGF)"/>
            <person name="Putnam N.H."/>
            <person name="Butts T."/>
            <person name="Ferrier D.E.K."/>
            <person name="Furlong R.F."/>
            <person name="Hellsten U."/>
            <person name="Kawashima T."/>
            <person name="Robinson-Rechavi M."/>
            <person name="Shoguchi E."/>
            <person name="Terry A."/>
            <person name="Yu J.-K."/>
            <person name="Benito-Gutierrez E.L."/>
            <person name="Dubchak I."/>
            <person name="Garcia-Fernandez J."/>
            <person name="Gibson-Brown J.J."/>
            <person name="Grigoriev I.V."/>
            <person name="Horton A.C."/>
            <person name="de Jong P.J."/>
            <person name="Jurka J."/>
            <person name="Kapitonov V.V."/>
            <person name="Kohara Y."/>
            <person name="Kuroki Y."/>
            <person name="Lindquist E."/>
            <person name="Lucas S."/>
            <person name="Osoegawa K."/>
            <person name="Pennacchio L.A."/>
            <person name="Salamov A.A."/>
            <person name="Satou Y."/>
            <person name="Sauka-Spengler T."/>
            <person name="Schmutz J."/>
            <person name="Shin-I T."/>
            <person name="Toyoda A."/>
            <person name="Bronner-Fraser M."/>
            <person name="Fujiyama A."/>
            <person name="Holland L.Z."/>
            <person name="Holland P.W.H."/>
            <person name="Satoh N."/>
            <person name="Rokhsar D.S."/>
        </authorList>
    </citation>
    <scope>NUCLEOTIDE SEQUENCE [LARGE SCALE GENOMIC DNA]</scope>
    <source>
        <strain evidence="2">S238N-H82</strain>
        <tissue evidence="2">Testes</tissue>
    </source>
</reference>
<dbReference type="AlphaFoldDB" id="C3ZKE2"/>
<feature type="region of interest" description="Disordered" evidence="1">
    <location>
        <begin position="1"/>
        <end position="49"/>
    </location>
</feature>